<organism evidence="1 2">
    <name type="scientific">Agrobacterium cucumeris</name>
    <dbReference type="NCBI Taxonomy" id="2862866"/>
    <lineage>
        <taxon>Bacteria</taxon>
        <taxon>Pseudomonadati</taxon>
        <taxon>Pseudomonadota</taxon>
        <taxon>Alphaproteobacteria</taxon>
        <taxon>Hyphomicrobiales</taxon>
        <taxon>Rhizobiaceae</taxon>
        <taxon>Rhizobium/Agrobacterium group</taxon>
        <taxon>Agrobacterium</taxon>
    </lineage>
</organism>
<reference evidence="1 2" key="1">
    <citation type="journal article" date="2023" name="Syst. Appl. Microbiol.">
        <title>Agrobacterium cucumeris sp. nov. isolated from crazy roots on cucumber (Cucumis sativus).</title>
        <authorList>
            <person name="Warabieda M."/>
            <person name="Kuzmanovic N."/>
            <person name="Trzcinski P."/>
            <person name="Pulawska J."/>
        </authorList>
    </citation>
    <scope>NUCLEOTIDE SEQUENCE [LARGE SCALE GENOMIC DNA]</scope>
    <source>
        <strain evidence="1 2">O132</strain>
    </source>
</reference>
<dbReference type="RefSeq" id="WP_269701509.1">
    <property type="nucleotide sequence ID" value="NZ_CP080388.1"/>
</dbReference>
<accession>A0ABY8RV81</accession>
<dbReference type="Proteomes" id="UP001225611">
    <property type="component" value="Chromosome 2"/>
</dbReference>
<keyword evidence="2" id="KW-1185">Reference proteome</keyword>
<protein>
    <submittedName>
        <fullName evidence="1">DUF535 family protein</fullName>
    </submittedName>
</protein>
<evidence type="ECO:0000313" key="1">
    <source>
        <dbReference type="EMBL" id="WHO10832.1"/>
    </source>
</evidence>
<evidence type="ECO:0000313" key="2">
    <source>
        <dbReference type="Proteomes" id="UP001225611"/>
    </source>
</evidence>
<name>A0ABY8RV81_9HYPH</name>
<sequence>MTFVWRAHWKRTVLFQMRVAANPVITFRWCGFLAAFPAKRKLPPPHDELPQKPLSKFLVGEISQQRRPLFLGENFTVADRRFTKTVMSGLWAGKTLEMGIVALDR</sequence>
<gene>
    <name evidence="1" type="ORF">KZ699_20330</name>
</gene>
<proteinExistence type="predicted"/>
<dbReference type="EMBL" id="CP080388">
    <property type="protein sequence ID" value="WHO10832.1"/>
    <property type="molecule type" value="Genomic_DNA"/>
</dbReference>